<dbReference type="AlphaFoldDB" id="A0A8H2DQQ0"/>
<evidence type="ECO:0000313" key="2">
    <source>
        <dbReference type="Proteomes" id="UP000297595"/>
    </source>
</evidence>
<dbReference type="Proteomes" id="UP000297595">
    <property type="component" value="Unassembled WGS sequence"/>
</dbReference>
<comment type="caution">
    <text evidence="1">The sequence shown here is derived from an EMBL/GenBank/DDBJ whole genome shotgun (WGS) entry which is preliminary data.</text>
</comment>
<protein>
    <submittedName>
        <fullName evidence="1">Uncharacterized protein</fullName>
    </submittedName>
</protein>
<organism evidence="1 2">
    <name type="scientific">Orbilia oligospora</name>
    <name type="common">Nematode-trapping fungus</name>
    <name type="synonym">Arthrobotrys oligospora</name>
    <dbReference type="NCBI Taxonomy" id="2813651"/>
    <lineage>
        <taxon>Eukaryota</taxon>
        <taxon>Fungi</taxon>
        <taxon>Dikarya</taxon>
        <taxon>Ascomycota</taxon>
        <taxon>Pezizomycotina</taxon>
        <taxon>Orbiliomycetes</taxon>
        <taxon>Orbiliales</taxon>
        <taxon>Orbiliaceae</taxon>
        <taxon>Orbilia</taxon>
    </lineage>
</organism>
<proteinExistence type="predicted"/>
<accession>A0A8H2DQQ0</accession>
<reference evidence="1 2" key="1">
    <citation type="submission" date="2019-03" db="EMBL/GenBank/DDBJ databases">
        <title>Nematode-trapping fungi genome.</title>
        <authorList>
            <person name="Vidal-Diez De Ulzurrun G."/>
        </authorList>
    </citation>
    <scope>NUCLEOTIDE SEQUENCE [LARGE SCALE GENOMIC DNA]</scope>
    <source>
        <strain evidence="1 2">TWF154</strain>
    </source>
</reference>
<sequence>MLEFCRFDNNQANSARYGRVTGTPGATDDRVLSPVMSRKLTPVRPVVEEKYYVLSKNLVCVLAKSRLPDLGSSAKQQL</sequence>
<name>A0A8H2DQQ0_ORBOL</name>
<gene>
    <name evidence="1" type="ORF">EYR41_012063</name>
</gene>
<evidence type="ECO:0000313" key="1">
    <source>
        <dbReference type="EMBL" id="TGJ62886.1"/>
    </source>
</evidence>
<dbReference type="EMBL" id="SOZJ01000009">
    <property type="protein sequence ID" value="TGJ62886.1"/>
    <property type="molecule type" value="Genomic_DNA"/>
</dbReference>